<evidence type="ECO:0000256" key="9">
    <source>
        <dbReference type="HAMAP-Rule" id="MF_00148"/>
    </source>
</evidence>
<evidence type="ECO:0000313" key="13">
    <source>
        <dbReference type="EMBL" id="MST70789.1"/>
    </source>
</evidence>
<evidence type="ECO:0000256" key="4">
    <source>
        <dbReference type="ARBA" id="ARBA00012030"/>
    </source>
</evidence>
<keyword evidence="7 9" id="KW-0378">Hydrolase</keyword>
<keyword evidence="14" id="KW-1185">Reference proteome</keyword>
<comment type="function">
    <text evidence="2 9 11">Excises uracil residues from the DNA which can arise as a result of misincorporation of dUMP residues by DNA polymerase or due to deamination of cytosine.</text>
</comment>
<evidence type="ECO:0000313" key="14">
    <source>
        <dbReference type="Proteomes" id="UP000469424"/>
    </source>
</evidence>
<feature type="domain" description="Uracil-DNA glycosylase-like" evidence="12">
    <location>
        <begin position="49"/>
        <end position="211"/>
    </location>
</feature>
<dbReference type="InterPro" id="IPR036895">
    <property type="entry name" value="Uracil-DNA_glycosylase-like_sf"/>
</dbReference>
<protein>
    <recommendedName>
        <fullName evidence="5 9">Uracil-DNA glycosylase</fullName>
        <shortName evidence="9">UDG</shortName>
        <ecNumber evidence="4 9">3.2.2.27</ecNumber>
    </recommendedName>
</protein>
<feature type="active site" description="Proton acceptor" evidence="9 10">
    <location>
        <position position="64"/>
    </location>
</feature>
<evidence type="ECO:0000259" key="12">
    <source>
        <dbReference type="SMART" id="SM00986"/>
    </source>
</evidence>
<dbReference type="PANTHER" id="PTHR11264:SF0">
    <property type="entry name" value="URACIL-DNA GLYCOSYLASE"/>
    <property type="match status" value="1"/>
</dbReference>
<dbReference type="RefSeq" id="WP_154554354.1">
    <property type="nucleotide sequence ID" value="NZ_JAQXUZ010000020.1"/>
</dbReference>
<dbReference type="InterPro" id="IPR002043">
    <property type="entry name" value="UDG_fam1"/>
</dbReference>
<dbReference type="Gene3D" id="3.40.470.10">
    <property type="entry name" value="Uracil-DNA glycosylase-like domain"/>
    <property type="match status" value="1"/>
</dbReference>
<accession>A0A6N7XLH3</accession>
<evidence type="ECO:0000256" key="6">
    <source>
        <dbReference type="ARBA" id="ARBA00022763"/>
    </source>
</evidence>
<keyword evidence="8 9" id="KW-0234">DNA repair</keyword>
<dbReference type="NCBIfam" id="NF003591">
    <property type="entry name" value="PRK05254.1-4"/>
    <property type="match status" value="1"/>
</dbReference>
<dbReference type="Pfam" id="PF03167">
    <property type="entry name" value="UDG"/>
    <property type="match status" value="1"/>
</dbReference>
<organism evidence="13 14">
    <name type="scientific">Mogibacterium kristiansenii</name>
    <dbReference type="NCBI Taxonomy" id="2606708"/>
    <lineage>
        <taxon>Bacteria</taxon>
        <taxon>Bacillati</taxon>
        <taxon>Bacillota</taxon>
        <taxon>Clostridia</taxon>
        <taxon>Peptostreptococcales</taxon>
        <taxon>Anaerovoracaceae</taxon>
        <taxon>Mogibacterium</taxon>
    </lineage>
</organism>
<comment type="similarity">
    <text evidence="3 9 11">Belongs to the uracil-DNA glycosylase (UDG) superfamily. UNG family.</text>
</comment>
<dbReference type="GO" id="GO:0097510">
    <property type="term" value="P:base-excision repair, AP site formation via deaminated base removal"/>
    <property type="evidence" value="ECO:0007669"/>
    <property type="project" value="TreeGrafter"/>
</dbReference>
<evidence type="ECO:0000256" key="10">
    <source>
        <dbReference type="PROSITE-ProRule" id="PRU10072"/>
    </source>
</evidence>
<evidence type="ECO:0000256" key="8">
    <source>
        <dbReference type="ARBA" id="ARBA00023204"/>
    </source>
</evidence>
<evidence type="ECO:0000256" key="7">
    <source>
        <dbReference type="ARBA" id="ARBA00022801"/>
    </source>
</evidence>
<comment type="caution">
    <text evidence="13">The sequence shown here is derived from an EMBL/GenBank/DDBJ whole genome shotgun (WGS) entry which is preliminary data.</text>
</comment>
<keyword evidence="13" id="KW-0326">Glycosidase</keyword>
<dbReference type="PROSITE" id="PS00130">
    <property type="entry name" value="U_DNA_GLYCOSYLASE"/>
    <property type="match status" value="1"/>
</dbReference>
<dbReference type="InterPro" id="IPR018085">
    <property type="entry name" value="Ura-DNA_Glyclase_AS"/>
</dbReference>
<evidence type="ECO:0000256" key="5">
    <source>
        <dbReference type="ARBA" id="ARBA00018429"/>
    </source>
</evidence>
<dbReference type="CDD" id="cd10027">
    <property type="entry name" value="UDG-F1-like"/>
    <property type="match status" value="1"/>
</dbReference>
<evidence type="ECO:0000256" key="11">
    <source>
        <dbReference type="RuleBase" id="RU003780"/>
    </source>
</evidence>
<dbReference type="InterPro" id="IPR005122">
    <property type="entry name" value="Uracil-DNA_glycosylase-like"/>
</dbReference>
<proteinExistence type="inferred from homology"/>
<evidence type="ECO:0000256" key="3">
    <source>
        <dbReference type="ARBA" id="ARBA00008184"/>
    </source>
</evidence>
<dbReference type="FunFam" id="3.40.470.10:FF:000001">
    <property type="entry name" value="Uracil-DNA glycosylase"/>
    <property type="match status" value="1"/>
</dbReference>
<dbReference type="EC" id="3.2.2.27" evidence="4 9"/>
<dbReference type="SUPFAM" id="SSF52141">
    <property type="entry name" value="Uracil-DNA glycosylase-like"/>
    <property type="match status" value="1"/>
</dbReference>
<dbReference type="GO" id="GO:0005737">
    <property type="term" value="C:cytoplasm"/>
    <property type="evidence" value="ECO:0007669"/>
    <property type="project" value="UniProtKB-SubCell"/>
</dbReference>
<dbReference type="PANTHER" id="PTHR11264">
    <property type="entry name" value="URACIL-DNA GLYCOSYLASE"/>
    <property type="match status" value="1"/>
</dbReference>
<gene>
    <name evidence="9" type="primary">ung</name>
    <name evidence="13" type="ORF">FYJ65_05470</name>
</gene>
<dbReference type="NCBIfam" id="TIGR00628">
    <property type="entry name" value="ung"/>
    <property type="match status" value="1"/>
</dbReference>
<reference evidence="13 14" key="1">
    <citation type="submission" date="2019-08" db="EMBL/GenBank/DDBJ databases">
        <title>In-depth cultivation of the pig gut microbiome towards novel bacterial diversity and tailored functional studies.</title>
        <authorList>
            <person name="Wylensek D."/>
            <person name="Hitch T.C.A."/>
            <person name="Clavel T."/>
        </authorList>
    </citation>
    <scope>NUCLEOTIDE SEQUENCE [LARGE SCALE GENOMIC DNA]</scope>
    <source>
        <strain evidence="13 14">WCA-MUC-591-APC-4B</strain>
    </source>
</reference>
<dbReference type="NCBIfam" id="NF003588">
    <property type="entry name" value="PRK05254.1-1"/>
    <property type="match status" value="1"/>
</dbReference>
<dbReference type="AlphaFoldDB" id="A0A6N7XLH3"/>
<dbReference type="HAMAP" id="MF_00148">
    <property type="entry name" value="UDG"/>
    <property type="match status" value="1"/>
</dbReference>
<comment type="catalytic activity">
    <reaction evidence="1 9 11">
        <text>Hydrolyzes single-stranded DNA or mismatched double-stranded DNA and polynucleotides, releasing free uracil.</text>
        <dbReference type="EC" id="3.2.2.27"/>
    </reaction>
</comment>
<sequence>MVNIGNDWDDVLREEFSKGYYLNLRQFLKKEYSQGTVYPPMNDIFNAFRYTPYQDVKVVILGQDPYHEPGQAHGLAFSVQPGVPEPPSLQNIFKELHEDVGFEIPPKGNGCLIPWAKSGVLLLNTALTVRAHQANSHRGKGWEQLTDRVIELLNEREKPIVFILWGSNAKSKVPLITGKQHLIITSVHPSPLSAYRGFFGGKYFSRANEFLEEHGEAPVEWSLSGRNESLEG</sequence>
<dbReference type="NCBIfam" id="NF003589">
    <property type="entry name" value="PRK05254.1-2"/>
    <property type="match status" value="1"/>
</dbReference>
<keyword evidence="6 9" id="KW-0227">DNA damage</keyword>
<evidence type="ECO:0000256" key="1">
    <source>
        <dbReference type="ARBA" id="ARBA00001400"/>
    </source>
</evidence>
<dbReference type="SMART" id="SM00987">
    <property type="entry name" value="UreE_C"/>
    <property type="match status" value="1"/>
</dbReference>
<evidence type="ECO:0000256" key="2">
    <source>
        <dbReference type="ARBA" id="ARBA00002631"/>
    </source>
</evidence>
<comment type="subcellular location">
    <subcellularLocation>
        <location evidence="9">Cytoplasm</location>
    </subcellularLocation>
</comment>
<dbReference type="GO" id="GO:0004844">
    <property type="term" value="F:uracil DNA N-glycosylase activity"/>
    <property type="evidence" value="ECO:0007669"/>
    <property type="project" value="UniProtKB-UniRule"/>
</dbReference>
<dbReference type="SMART" id="SM00986">
    <property type="entry name" value="UDG"/>
    <property type="match status" value="1"/>
</dbReference>
<dbReference type="Proteomes" id="UP000469424">
    <property type="component" value="Unassembled WGS sequence"/>
</dbReference>
<dbReference type="NCBIfam" id="NF003592">
    <property type="entry name" value="PRK05254.1-5"/>
    <property type="match status" value="1"/>
</dbReference>
<dbReference type="EMBL" id="VUNA01000009">
    <property type="protein sequence ID" value="MST70789.1"/>
    <property type="molecule type" value="Genomic_DNA"/>
</dbReference>
<name>A0A6N7XLH3_9FIRM</name>
<keyword evidence="9" id="KW-0963">Cytoplasm</keyword>